<protein>
    <submittedName>
        <fullName evidence="3">Uncharacterized protein</fullName>
    </submittedName>
</protein>
<feature type="transmembrane region" description="Helical" evidence="2">
    <location>
        <begin position="187"/>
        <end position="214"/>
    </location>
</feature>
<feature type="transmembrane region" description="Helical" evidence="2">
    <location>
        <begin position="226"/>
        <end position="248"/>
    </location>
</feature>
<dbReference type="AlphaFoldDB" id="Q673T5"/>
<organism evidence="3">
    <name type="scientific">uncultured marine group II euryarchaeote DeepAnt-JyKC7</name>
    <dbReference type="NCBI Taxonomy" id="274855"/>
    <lineage>
        <taxon>Archaea</taxon>
        <taxon>Methanobacteriati</taxon>
        <taxon>Thermoplasmatota</taxon>
        <taxon>Candidatus Poseidoniia</taxon>
        <taxon>Candidatus Poseidoniales</taxon>
        <taxon>environmental samples</taxon>
    </lineage>
</organism>
<keyword evidence="2" id="KW-0812">Transmembrane</keyword>
<reference evidence="3" key="1">
    <citation type="journal article" date="2004" name="Environ. Microbiol.">
        <title>Analysis of a genome fragment of a deep-sea uncultivated Group II euryarchaeote containing 16S rDNA, a spectinomycin-like operon and several energy metabolism genes.</title>
        <authorList>
            <person name="Moreira D."/>
            <person name="Rodriguez-Valera F."/>
            <person name="Lopez-Garcia P."/>
        </authorList>
    </citation>
    <scope>NUCLEOTIDE SEQUENCE</scope>
</reference>
<evidence type="ECO:0000256" key="1">
    <source>
        <dbReference type="SAM" id="MobiDB-lite"/>
    </source>
</evidence>
<sequence>MFTASRDETMGRRRGTLVPRVVLATIVLGQVTVAPIVGFSLTYLLKIERVDDQLSFNVDLASLDWIIIAGLTYGFLSLMLALIAGGYRPTSVADRGGWFTVLGLRRKVNSAELTDRARLNLHRSPYGQMARLVSSRTEQFDLLSIHGGLQILAVPIQVVLIAVPLIIMEGIPERYVNPEKAFELGMAGYFIALWFCLRIQPVYSRQLIGIAAWFRKILAKISKFSWILPIIIFWFCARVLLELALNWLEVDYTVWHNVQLEAVLLKTIMPVEQIPDAAIIDFLVAISVLPVAVFTTISVLGGAHDMPQWMKDQEDMIEKLDQNLLDENTASEEDEEQDKEKPDPLADFPEWKRNHKDSDQTIEEDGDDEEESRKRMIDLPFDLFDD</sequence>
<evidence type="ECO:0000313" key="3">
    <source>
        <dbReference type="EMBL" id="AAT10142.1"/>
    </source>
</evidence>
<feature type="transmembrane region" description="Helical" evidence="2">
    <location>
        <begin position="279"/>
        <end position="301"/>
    </location>
</feature>
<feature type="compositionally biased region" description="Basic and acidic residues" evidence="1">
    <location>
        <begin position="338"/>
        <end position="359"/>
    </location>
</feature>
<feature type="region of interest" description="Disordered" evidence="1">
    <location>
        <begin position="327"/>
        <end position="386"/>
    </location>
</feature>
<feature type="transmembrane region" description="Helical" evidence="2">
    <location>
        <begin position="21"/>
        <end position="45"/>
    </location>
</feature>
<feature type="transmembrane region" description="Helical" evidence="2">
    <location>
        <begin position="65"/>
        <end position="87"/>
    </location>
</feature>
<feature type="transmembrane region" description="Helical" evidence="2">
    <location>
        <begin position="142"/>
        <end position="167"/>
    </location>
</feature>
<keyword evidence="2" id="KW-0472">Membrane</keyword>
<keyword evidence="2" id="KW-1133">Transmembrane helix</keyword>
<name>Q673T5_9ARCH</name>
<proteinExistence type="predicted"/>
<evidence type="ECO:0000256" key="2">
    <source>
        <dbReference type="SAM" id="Phobius"/>
    </source>
</evidence>
<feature type="compositionally biased region" description="Acidic residues" evidence="1">
    <location>
        <begin position="360"/>
        <end position="370"/>
    </location>
</feature>
<accession>Q673T5</accession>
<dbReference type="EMBL" id="AY534910">
    <property type="protein sequence ID" value="AAT10142.1"/>
    <property type="molecule type" value="Genomic_DNA"/>
</dbReference>